<organism evidence="2 3">
    <name type="scientific">Paratrimastix pyriformis</name>
    <dbReference type="NCBI Taxonomy" id="342808"/>
    <lineage>
        <taxon>Eukaryota</taxon>
        <taxon>Metamonada</taxon>
        <taxon>Preaxostyla</taxon>
        <taxon>Paratrimastigidae</taxon>
        <taxon>Paratrimastix</taxon>
    </lineage>
</organism>
<name>A0ABQ8UJE6_9EUKA</name>
<evidence type="ECO:0000313" key="3">
    <source>
        <dbReference type="Proteomes" id="UP001141327"/>
    </source>
</evidence>
<feature type="compositionally biased region" description="Gly residues" evidence="1">
    <location>
        <begin position="519"/>
        <end position="536"/>
    </location>
</feature>
<dbReference type="EMBL" id="JAPMOS010000020">
    <property type="protein sequence ID" value="KAJ4459344.1"/>
    <property type="molecule type" value="Genomic_DNA"/>
</dbReference>
<feature type="compositionally biased region" description="Pro residues" evidence="1">
    <location>
        <begin position="496"/>
        <end position="508"/>
    </location>
</feature>
<feature type="region of interest" description="Disordered" evidence="1">
    <location>
        <begin position="1"/>
        <end position="29"/>
    </location>
</feature>
<feature type="compositionally biased region" description="Basic and acidic residues" evidence="1">
    <location>
        <begin position="468"/>
        <end position="480"/>
    </location>
</feature>
<feature type="region of interest" description="Disordered" evidence="1">
    <location>
        <begin position="468"/>
        <end position="536"/>
    </location>
</feature>
<feature type="compositionally biased region" description="Low complexity" evidence="1">
    <location>
        <begin position="509"/>
        <end position="518"/>
    </location>
</feature>
<keyword evidence="3" id="KW-1185">Reference proteome</keyword>
<gene>
    <name evidence="2" type="ORF">PAPYR_4640</name>
</gene>
<evidence type="ECO:0000313" key="2">
    <source>
        <dbReference type="EMBL" id="KAJ4459344.1"/>
    </source>
</evidence>
<comment type="caution">
    <text evidence="2">The sequence shown here is derived from an EMBL/GenBank/DDBJ whole genome shotgun (WGS) entry which is preliminary data.</text>
</comment>
<evidence type="ECO:0000256" key="1">
    <source>
        <dbReference type="SAM" id="MobiDB-lite"/>
    </source>
</evidence>
<accession>A0ABQ8UJE6</accession>
<sequence>MGQTESAPDPHPPPATPTSAQSHHQHPRPQDGFHLLRVVFMRQKDCEMDPPVFHTNDESGYVKYYYRADSPITLDAKIKFPSGERVSFQDHLRSGNRTFWRHFKDSPFQDETGRGTFELLYQGECLRRTHFEVVEGPSFDDERPRLTVKWFCSPDSHDEQSPDNLVFRTSDLKPTVVVSARVPCGRSASLKVEIDLPGEQRTRHSEPVIPDHKLKSFHFTGPHSVGTAELRILWKRTGEILYRKHFRIAPAILMPLELKIPLFDQPYEFVCFTHPGHVFIFRKMEPIFPEQVEPVSWQNSDGKLVTTGCALCNFSFCLVNFYLIPIPCVCTSGAYWGVPSKRYEFTAPPAPRRGTPSLTRIRALLPALWSQGTGGVPDSTCQWSSPGFFILDAHPGYNVNGWGNERLFHDRRYCLLLQHEVYNGQEGRRVTLTCERVQYTYSVLSGEQISTMGGGDDDDVPRRPADWVEQQEREEQREREADDDGGGGGGGGWEAPPEPAYEPPPEPAYEPAYEPQPDYGGGDYGGGDFGGGGDWG</sequence>
<protein>
    <submittedName>
        <fullName evidence="2">Uncharacterized protein</fullName>
    </submittedName>
</protein>
<reference evidence="2" key="1">
    <citation type="journal article" date="2022" name="bioRxiv">
        <title>Genomics of Preaxostyla Flagellates Illuminates Evolutionary Transitions and the Path Towards Mitochondrial Loss.</title>
        <authorList>
            <person name="Novak L.V.F."/>
            <person name="Treitli S.C."/>
            <person name="Pyrih J."/>
            <person name="Halakuc P."/>
            <person name="Pipaliya S.V."/>
            <person name="Vacek V."/>
            <person name="Brzon O."/>
            <person name="Soukal P."/>
            <person name="Eme L."/>
            <person name="Dacks J.B."/>
            <person name="Karnkowska A."/>
            <person name="Elias M."/>
            <person name="Hampl V."/>
        </authorList>
    </citation>
    <scope>NUCLEOTIDE SEQUENCE</scope>
    <source>
        <strain evidence="2">RCP-MX</strain>
    </source>
</reference>
<proteinExistence type="predicted"/>
<dbReference type="Proteomes" id="UP001141327">
    <property type="component" value="Unassembled WGS sequence"/>
</dbReference>